<name>A0A132MW24_9ACTN</name>
<dbReference type="SUPFAM" id="SSF55729">
    <property type="entry name" value="Acyl-CoA N-acyltransferases (Nat)"/>
    <property type="match status" value="2"/>
</dbReference>
<evidence type="ECO:0000256" key="1">
    <source>
        <dbReference type="ARBA" id="ARBA00022679"/>
    </source>
</evidence>
<sequence length="356" mass="40326">MRPAARRRGPKFGGAACRFGVCLGGMDIERVDTRNSAAVWYELLRAAHPVDTPEDPPPCRDDAVGQLVHPRSDRESLLFAARAEGTPLGAYLLQRSLLENTDTACFELVVHPAHRRRGVGRALIEHLAGQAKALGCTRLVAEVEDPLGEDGPGSRFATALGFTPVLRERRRRLDLAAVDPGEHERLLAAARERSAGYTTVCWRDYAPEEHAADYAYLFGRLSADAPMDDLAWEPERYDIERIRTLERHILLRGFRSYAAAARHDATGRLVGVTRISLPGCHRHFAYQEETLVLPEHRGRRLGLRLKIENLLWARRHEPELRLIDTWNADSNDWMVAINERLGFRELRRSAEWEKRL</sequence>
<evidence type="ECO:0000259" key="3">
    <source>
        <dbReference type="PROSITE" id="PS51186"/>
    </source>
</evidence>
<gene>
    <name evidence="4" type="ORF">LI90_2971</name>
</gene>
<dbReference type="EMBL" id="LAXD01000001">
    <property type="protein sequence ID" value="KWX01936.1"/>
    <property type="molecule type" value="Genomic_DNA"/>
</dbReference>
<protein>
    <submittedName>
        <fullName evidence="4">GCN5-related N-acetyltransferase</fullName>
    </submittedName>
</protein>
<dbReference type="PANTHER" id="PTHR43877:SF8">
    <property type="entry name" value="N-ACETYLGLUTAMATE SYNTHASE-RELATED"/>
    <property type="match status" value="1"/>
</dbReference>
<dbReference type="STRING" id="1469144.LI90_2971"/>
<keyword evidence="5" id="KW-1185">Reference proteome</keyword>
<comment type="caution">
    <text evidence="4">The sequence shown here is derived from an EMBL/GenBank/DDBJ whole genome shotgun (WGS) entry which is preliminary data.</text>
</comment>
<accession>A0A132MW24</accession>
<dbReference type="OrthoDB" id="4119890at2"/>
<reference evidence="5" key="1">
    <citation type="submission" date="2015-04" db="EMBL/GenBank/DDBJ databases">
        <title>Physiological reanalysis, assessment of diazotrophy, and genome sequences of multiple isolates of Streptomyces thermoautotrophicus.</title>
        <authorList>
            <person name="MacKellar D.C."/>
            <person name="Lieber L."/>
            <person name="Norman J."/>
            <person name="Bolger A."/>
            <person name="Tobin C."/>
            <person name="Murray J.W."/>
            <person name="Chang R."/>
            <person name="Ford T."/>
            <person name="Nguyen P.Q."/>
            <person name="Woodward J."/>
            <person name="Permingeat H."/>
            <person name="Joshi N.S."/>
            <person name="Silver P.A."/>
            <person name="Usadel B."/>
            <person name="Rutherford A.W."/>
            <person name="Friesen M."/>
            <person name="Prell J."/>
        </authorList>
    </citation>
    <scope>NUCLEOTIDE SEQUENCE [LARGE SCALE GENOMIC DNA]</scope>
    <source>
        <strain evidence="5">H1</strain>
    </source>
</reference>
<organism evidence="4 5">
    <name type="scientific">Carbonactinospora thermoautotrophica</name>
    <dbReference type="NCBI Taxonomy" id="1469144"/>
    <lineage>
        <taxon>Bacteria</taxon>
        <taxon>Bacillati</taxon>
        <taxon>Actinomycetota</taxon>
        <taxon>Actinomycetes</taxon>
        <taxon>Kitasatosporales</taxon>
        <taxon>Carbonactinosporaceae</taxon>
        <taxon>Carbonactinospora</taxon>
    </lineage>
</organism>
<proteinExistence type="predicted"/>
<dbReference type="Proteomes" id="UP000070188">
    <property type="component" value="Unassembled WGS sequence"/>
</dbReference>
<evidence type="ECO:0000313" key="4">
    <source>
        <dbReference type="EMBL" id="KWX01936.1"/>
    </source>
</evidence>
<dbReference type="PANTHER" id="PTHR43877">
    <property type="entry name" value="AMINOALKYLPHOSPHONATE N-ACETYLTRANSFERASE-RELATED-RELATED"/>
    <property type="match status" value="1"/>
</dbReference>
<dbReference type="PROSITE" id="PS51186">
    <property type="entry name" value="GNAT"/>
    <property type="match status" value="2"/>
</dbReference>
<dbReference type="InterPro" id="IPR050832">
    <property type="entry name" value="Bact_Acetyltransf"/>
</dbReference>
<evidence type="ECO:0000313" key="5">
    <source>
        <dbReference type="Proteomes" id="UP000070188"/>
    </source>
</evidence>
<dbReference type="AlphaFoldDB" id="A0A132MW24"/>
<feature type="domain" description="N-acetyltransferase" evidence="3">
    <location>
        <begin position="200"/>
        <end position="356"/>
    </location>
</feature>
<dbReference type="GO" id="GO:0016747">
    <property type="term" value="F:acyltransferase activity, transferring groups other than amino-acyl groups"/>
    <property type="evidence" value="ECO:0007669"/>
    <property type="project" value="InterPro"/>
</dbReference>
<keyword evidence="1 4" id="KW-0808">Transferase</keyword>
<keyword evidence="2" id="KW-0012">Acyltransferase</keyword>
<dbReference type="InterPro" id="IPR000182">
    <property type="entry name" value="GNAT_dom"/>
</dbReference>
<dbReference type="Gene3D" id="3.40.630.30">
    <property type="match status" value="1"/>
</dbReference>
<dbReference type="PATRIC" id="fig|1469144.10.peg.3203"/>
<dbReference type="CDD" id="cd04301">
    <property type="entry name" value="NAT_SF"/>
    <property type="match status" value="1"/>
</dbReference>
<dbReference type="InterPro" id="IPR016181">
    <property type="entry name" value="Acyl_CoA_acyltransferase"/>
</dbReference>
<feature type="domain" description="N-acetyltransferase" evidence="3">
    <location>
        <begin position="26"/>
        <end position="182"/>
    </location>
</feature>
<dbReference type="Pfam" id="PF00583">
    <property type="entry name" value="Acetyltransf_1"/>
    <property type="match status" value="2"/>
</dbReference>
<evidence type="ECO:0000256" key="2">
    <source>
        <dbReference type="ARBA" id="ARBA00023315"/>
    </source>
</evidence>